<keyword evidence="3" id="KW-1185">Reference proteome</keyword>
<proteinExistence type="predicted"/>
<organism evidence="2 3">
    <name type="scientific">Oceanibaculum indicum P24</name>
    <dbReference type="NCBI Taxonomy" id="1207063"/>
    <lineage>
        <taxon>Bacteria</taxon>
        <taxon>Pseudomonadati</taxon>
        <taxon>Pseudomonadota</taxon>
        <taxon>Alphaproteobacteria</taxon>
        <taxon>Rhodospirillales</taxon>
        <taxon>Oceanibaculaceae</taxon>
        <taxon>Oceanibaculum</taxon>
    </lineage>
</organism>
<evidence type="ECO:0000313" key="2">
    <source>
        <dbReference type="EMBL" id="EKE75514.1"/>
    </source>
</evidence>
<dbReference type="Proteomes" id="UP000006746">
    <property type="component" value="Unassembled WGS sequence"/>
</dbReference>
<gene>
    <name evidence="2" type="ORF">P24_09846</name>
</gene>
<name>K2JYV9_9PROT</name>
<accession>K2JYV9</accession>
<dbReference type="STRING" id="1207063.P24_09846"/>
<dbReference type="RefSeq" id="WP_008944576.1">
    <property type="nucleotide sequence ID" value="NZ_AMRL01000011.1"/>
</dbReference>
<feature type="region of interest" description="Disordered" evidence="1">
    <location>
        <begin position="46"/>
        <end position="67"/>
    </location>
</feature>
<dbReference type="EMBL" id="AMRL01000011">
    <property type="protein sequence ID" value="EKE75514.1"/>
    <property type="molecule type" value="Genomic_DNA"/>
</dbReference>
<reference evidence="2 3" key="1">
    <citation type="journal article" date="2012" name="J. Bacteriol.">
        <title>Genome Sequence of Oceanibaculum indicum Type Strain P24.</title>
        <authorList>
            <person name="Lai Q."/>
            <person name="Shao Z."/>
        </authorList>
    </citation>
    <scope>NUCLEOTIDE SEQUENCE [LARGE SCALE GENOMIC DNA]</scope>
    <source>
        <strain evidence="2 3">P24</strain>
    </source>
</reference>
<sequence length="67" mass="7103">MTDTTPAATARRAIADLIRQGGLSPLQALRLVYAWIVVSDLDQPHPAAPDRAKLNGAAAPKEETHAC</sequence>
<protein>
    <submittedName>
        <fullName evidence="2">Uncharacterized protein</fullName>
    </submittedName>
</protein>
<evidence type="ECO:0000256" key="1">
    <source>
        <dbReference type="SAM" id="MobiDB-lite"/>
    </source>
</evidence>
<evidence type="ECO:0000313" key="3">
    <source>
        <dbReference type="Proteomes" id="UP000006746"/>
    </source>
</evidence>
<comment type="caution">
    <text evidence="2">The sequence shown here is derived from an EMBL/GenBank/DDBJ whole genome shotgun (WGS) entry which is preliminary data.</text>
</comment>
<dbReference type="AlphaFoldDB" id="K2JYV9"/>